<dbReference type="PANTHER" id="PTHR11091">
    <property type="entry name" value="OXIDOREDUCTASE-RELATED"/>
    <property type="match status" value="1"/>
</dbReference>
<dbReference type="InterPro" id="IPR003767">
    <property type="entry name" value="Malate/L-lactate_DH-like"/>
</dbReference>
<keyword evidence="4" id="KW-1185">Reference proteome</keyword>
<dbReference type="InterPro" id="IPR043143">
    <property type="entry name" value="Mal/L-sulf/L-lact_DH-like_NADP"/>
</dbReference>
<evidence type="ECO:0000256" key="2">
    <source>
        <dbReference type="ARBA" id="ARBA00023002"/>
    </source>
</evidence>
<dbReference type="RefSeq" id="WP_342823788.1">
    <property type="nucleotide sequence ID" value="NZ_CP046147.1"/>
</dbReference>
<dbReference type="AlphaFoldDB" id="A0AAJ6CSX9"/>
<evidence type="ECO:0000313" key="3">
    <source>
        <dbReference type="EMBL" id="WFG39758.1"/>
    </source>
</evidence>
<dbReference type="EMBL" id="CP046147">
    <property type="protein sequence ID" value="WFG39758.1"/>
    <property type="molecule type" value="Genomic_DNA"/>
</dbReference>
<protein>
    <submittedName>
        <fullName evidence="3">Ldh family oxidoreductase</fullName>
    </submittedName>
</protein>
<dbReference type="GO" id="GO:0016491">
    <property type="term" value="F:oxidoreductase activity"/>
    <property type="evidence" value="ECO:0007669"/>
    <property type="project" value="UniProtKB-KW"/>
</dbReference>
<reference evidence="4" key="2">
    <citation type="submission" date="2023-06" db="EMBL/GenBank/DDBJ databases">
        <title>Pangenomics reveal diversification of enzyme families and niche specialization in globally abundant SAR202 bacteria.</title>
        <authorList>
            <person name="Saw J.H.W."/>
        </authorList>
    </citation>
    <scope>NUCLEOTIDE SEQUENCE [LARGE SCALE GENOMIC DNA]</scope>
    <source>
        <strain evidence="4">JH1073</strain>
    </source>
</reference>
<dbReference type="Gene3D" id="3.30.1370.60">
    <property type="entry name" value="Hypothetical oxidoreductase yiak, domain 2"/>
    <property type="match status" value="1"/>
</dbReference>
<dbReference type="InterPro" id="IPR043144">
    <property type="entry name" value="Mal/L-sulf/L-lact_DH-like_ah"/>
</dbReference>
<gene>
    <name evidence="3" type="ORF">GKO48_09050</name>
</gene>
<organism evidence="3 4">
    <name type="scientific">Candidatus Lucifugimonas marina</name>
    <dbReference type="NCBI Taxonomy" id="3038979"/>
    <lineage>
        <taxon>Bacteria</taxon>
        <taxon>Bacillati</taxon>
        <taxon>Chloroflexota</taxon>
        <taxon>Dehalococcoidia</taxon>
        <taxon>SAR202 cluster</taxon>
        <taxon>Candidatus Lucifugimonadales</taxon>
        <taxon>Candidatus Lucifugimonadaceae</taxon>
        <taxon>Candidatus Lucifugimonas</taxon>
    </lineage>
</organism>
<name>A0AAJ6CSX9_9CHLR</name>
<dbReference type="PANTHER" id="PTHR11091:SF0">
    <property type="entry name" value="MALATE DEHYDROGENASE"/>
    <property type="match status" value="1"/>
</dbReference>
<dbReference type="Gene3D" id="1.10.1530.10">
    <property type="match status" value="1"/>
</dbReference>
<evidence type="ECO:0000313" key="4">
    <source>
        <dbReference type="Proteomes" id="UP001219901"/>
    </source>
</evidence>
<reference evidence="3 4" key="1">
    <citation type="submission" date="2019-11" db="EMBL/GenBank/DDBJ databases">
        <authorList>
            <person name="Cho J.-C."/>
        </authorList>
    </citation>
    <scope>NUCLEOTIDE SEQUENCE [LARGE SCALE GENOMIC DNA]</scope>
    <source>
        <strain evidence="3 4">JH1073</strain>
    </source>
</reference>
<accession>A0AAJ6CSX9</accession>
<dbReference type="Pfam" id="PF02615">
    <property type="entry name" value="Ldh_2"/>
    <property type="match status" value="1"/>
</dbReference>
<proteinExistence type="inferred from homology"/>
<evidence type="ECO:0000256" key="1">
    <source>
        <dbReference type="ARBA" id="ARBA00006056"/>
    </source>
</evidence>
<sequence length="360" mass="39022">MLEHFHVPEEDRVTVRHEDLLKTTTDIFEAMGMPREDAELAADGLVTADIRGCETHGVSNMLRAYVQAFADGKINPTPDWKITHETKAVATIEADKAHGLVICPRAMDIAIKKAKKVGIGAVTIHNSTHAGMMAYHAMRAMPHDMIGYAITGGGAVMVPTFGAEPRVGAVPHAWAVPANKMPPFVLDISSSSVAANKINLLRRTGADLLPGLLADEDGTPLMEAQEVPDTTHLLPWGSTRELGSHKGYGMAVIGQVFSGILSAGLFGVSNPPGNGAQFVAAFSIDAFRDVAEFKDSMDEFLTYLVDTPPAPGHDRVYYAGLPEHEETEIRERDGIPLHREVVEWFDSTADELKLDRIGRI</sequence>
<keyword evidence="2" id="KW-0560">Oxidoreductase</keyword>
<dbReference type="InterPro" id="IPR036111">
    <property type="entry name" value="Mal/L-sulfo/L-lacto_DH-like_sf"/>
</dbReference>
<dbReference type="Proteomes" id="UP001219901">
    <property type="component" value="Chromosome"/>
</dbReference>
<comment type="similarity">
    <text evidence="1">Belongs to the LDH2/MDH2 oxidoreductase family.</text>
</comment>
<dbReference type="SUPFAM" id="SSF89733">
    <property type="entry name" value="L-sulfolactate dehydrogenase-like"/>
    <property type="match status" value="1"/>
</dbReference>